<dbReference type="RefSeq" id="WP_290362131.1">
    <property type="nucleotide sequence ID" value="NZ_JAUFQU010000001.1"/>
</dbReference>
<feature type="repeat" description="TPR" evidence="1">
    <location>
        <begin position="251"/>
        <end position="284"/>
    </location>
</feature>
<protein>
    <submittedName>
        <fullName evidence="2">Tetratricopeptide repeat protein</fullName>
    </submittedName>
</protein>
<reference evidence="4" key="2">
    <citation type="journal article" date="2019" name="Int. J. Syst. Evol. Microbiol.">
        <title>The Global Catalogue of Microorganisms (GCM) 10K type strain sequencing project: providing services to taxonomists for standard genome sequencing and annotation.</title>
        <authorList>
            <consortium name="The Broad Institute Genomics Platform"/>
            <consortium name="The Broad Institute Genome Sequencing Center for Infectious Disease"/>
            <person name="Wu L."/>
            <person name="Ma J."/>
        </authorList>
    </citation>
    <scope>NUCLEOTIDE SEQUENCE [LARGE SCALE GENOMIC DNA]</scope>
    <source>
        <strain evidence="4">CECT 7184</strain>
    </source>
</reference>
<reference evidence="2" key="1">
    <citation type="journal article" date="2014" name="Int. J. Syst. Evol. Microbiol.">
        <title>Complete genome of a new Firmicutes species belonging to the dominant human colonic microbiota ('Ruminococcus bicirculans') reveals two chromosomes and a selective capacity to utilize plant glucans.</title>
        <authorList>
            <consortium name="NISC Comparative Sequencing Program"/>
            <person name="Wegmann U."/>
            <person name="Louis P."/>
            <person name="Goesmann A."/>
            <person name="Henrissat B."/>
            <person name="Duncan S.H."/>
            <person name="Flint H.J."/>
        </authorList>
    </citation>
    <scope>NUCLEOTIDE SEQUENCE</scope>
    <source>
        <strain evidence="2">CECT 7184</strain>
    </source>
</reference>
<comment type="caution">
    <text evidence="2">The sequence shown here is derived from an EMBL/GenBank/DDBJ whole genome shotgun (WGS) entry which is preliminary data.</text>
</comment>
<sequence length="297" mass="34321">MMYNIHKMFIQSMIFFIGYLGYTQNDNTELQQLADADQRARNMSDIDWQMLNKEDSLRRLRVHELMAQGKVNTAKDHFNAGIIFQHGNDTVSSTLAVQSFKTALDLDGSLNRCWYAAAVDRDLMRKNQPQIYGTQFIQDATTNGKWKRYTIDASKVTDEERRYYSVETLAEQEEKERLMNQKTIEAFYAETQSIDQTIAEIKNQHSNGSLSAYNASEEAINNFGYTLMNKNLYEEALKVLELNTKLYPSAFNTFDSYGEILLKMNKRKAALKAYKKSLLLNPKNENAAEMIKKLTQK</sequence>
<dbReference type="EMBL" id="JAUFQU010000027">
    <property type="protein sequence ID" value="MDN3709269.1"/>
    <property type="molecule type" value="Genomic_DNA"/>
</dbReference>
<keyword evidence="1" id="KW-0802">TPR repeat</keyword>
<evidence type="ECO:0000256" key="1">
    <source>
        <dbReference type="PROSITE-ProRule" id="PRU00339"/>
    </source>
</evidence>
<keyword evidence="4" id="KW-1185">Reference proteome</keyword>
<proteinExistence type="predicted"/>
<gene>
    <name evidence="2" type="ORF">QW060_02470</name>
    <name evidence="3" type="ORF">QW060_19810</name>
</gene>
<dbReference type="SMART" id="SM00028">
    <property type="entry name" value="TPR"/>
    <property type="match status" value="2"/>
</dbReference>
<dbReference type="PROSITE" id="PS50005">
    <property type="entry name" value="TPR"/>
    <property type="match status" value="1"/>
</dbReference>
<organism evidence="2 4">
    <name type="scientific">Paenimyroides ceti</name>
    <dbReference type="NCBI Taxonomy" id="395087"/>
    <lineage>
        <taxon>Bacteria</taxon>
        <taxon>Pseudomonadati</taxon>
        <taxon>Bacteroidota</taxon>
        <taxon>Flavobacteriia</taxon>
        <taxon>Flavobacteriales</taxon>
        <taxon>Flavobacteriaceae</taxon>
        <taxon>Paenimyroides</taxon>
    </lineage>
</organism>
<dbReference type="Pfam" id="PF13181">
    <property type="entry name" value="TPR_8"/>
    <property type="match status" value="1"/>
</dbReference>
<dbReference type="SUPFAM" id="SSF48452">
    <property type="entry name" value="TPR-like"/>
    <property type="match status" value="1"/>
</dbReference>
<name>A0ABT8CPV1_9FLAO</name>
<dbReference type="InterPro" id="IPR019734">
    <property type="entry name" value="TPR_rpt"/>
</dbReference>
<evidence type="ECO:0000313" key="2">
    <source>
        <dbReference type="EMBL" id="MDN3705991.1"/>
    </source>
</evidence>
<reference evidence="2" key="3">
    <citation type="submission" date="2023-06" db="EMBL/GenBank/DDBJ databases">
        <authorList>
            <person name="Lucena T."/>
            <person name="Sun Q."/>
        </authorList>
    </citation>
    <scope>NUCLEOTIDE SEQUENCE</scope>
    <source>
        <strain evidence="2">CECT 7184</strain>
    </source>
</reference>
<dbReference type="Gene3D" id="1.25.40.10">
    <property type="entry name" value="Tetratricopeptide repeat domain"/>
    <property type="match status" value="1"/>
</dbReference>
<dbReference type="Proteomes" id="UP001242368">
    <property type="component" value="Unassembled WGS sequence"/>
</dbReference>
<accession>A0ABT8CPV1</accession>
<dbReference type="EMBL" id="JAUFQU010000001">
    <property type="protein sequence ID" value="MDN3705991.1"/>
    <property type="molecule type" value="Genomic_DNA"/>
</dbReference>
<evidence type="ECO:0000313" key="4">
    <source>
        <dbReference type="Proteomes" id="UP001242368"/>
    </source>
</evidence>
<dbReference type="InterPro" id="IPR011990">
    <property type="entry name" value="TPR-like_helical_dom_sf"/>
</dbReference>
<evidence type="ECO:0000313" key="3">
    <source>
        <dbReference type="EMBL" id="MDN3709269.1"/>
    </source>
</evidence>